<sequence>MSKHPKDHRSDWIHHAPGSNANRLERIEAYFAGNAYAMHRHDTYAIGTTLSGVQSFTYRGSECHSLPGGTIVLHPDEAHDGQAGTGDGFRYRMIYVEPALIQQILGGQPLPFVKHGISAAPRLHTATLALLQRMDGPMDVLEEQDALFDLAHAMHGASSKIADTFLGSPERSPSSQRFDYQAAERAREYIHSVIAGKRADNFSDNLVHGITLEELEEHSGRDRWSLSRDFRLLFGTSPYRYLTMRRLDMVKKLLMDGYSLVDAALTAGFTDQSHMTKHFGKAFGLTPLHWLKMHGTKIKR</sequence>
<dbReference type="Pfam" id="PF12833">
    <property type="entry name" value="HTH_18"/>
    <property type="match status" value="1"/>
</dbReference>
<dbReference type="PANTHER" id="PTHR46796:SF2">
    <property type="entry name" value="TRANSCRIPTIONAL REGULATORY PROTEIN"/>
    <property type="match status" value="1"/>
</dbReference>
<keyword evidence="3" id="KW-0804">Transcription</keyword>
<dbReference type="InterPro" id="IPR050204">
    <property type="entry name" value="AraC_XylS_family_regulators"/>
</dbReference>
<evidence type="ECO:0000313" key="6">
    <source>
        <dbReference type="Proteomes" id="UP000650424"/>
    </source>
</evidence>
<dbReference type="SUPFAM" id="SSF46689">
    <property type="entry name" value="Homeodomain-like"/>
    <property type="match status" value="1"/>
</dbReference>
<evidence type="ECO:0000259" key="4">
    <source>
        <dbReference type="PROSITE" id="PS01124"/>
    </source>
</evidence>
<dbReference type="Gene3D" id="1.10.10.60">
    <property type="entry name" value="Homeodomain-like"/>
    <property type="match status" value="1"/>
</dbReference>
<name>A0ABR6ZY79_9BURK</name>
<keyword evidence="1" id="KW-0805">Transcription regulation</keyword>
<dbReference type="InterPro" id="IPR037923">
    <property type="entry name" value="HTH-like"/>
</dbReference>
<reference evidence="5 6" key="1">
    <citation type="submission" date="2020-08" db="EMBL/GenBank/DDBJ databases">
        <title>Novel species isolated from subtropical streams in China.</title>
        <authorList>
            <person name="Lu H."/>
        </authorList>
    </citation>
    <scope>NUCLEOTIDE SEQUENCE [LARGE SCALE GENOMIC DNA]</scope>
    <source>
        <strain evidence="5 6">CY18W</strain>
    </source>
</reference>
<evidence type="ECO:0000256" key="3">
    <source>
        <dbReference type="ARBA" id="ARBA00023163"/>
    </source>
</evidence>
<dbReference type="InterPro" id="IPR009057">
    <property type="entry name" value="Homeodomain-like_sf"/>
</dbReference>
<keyword evidence="6" id="KW-1185">Reference proteome</keyword>
<organism evidence="5 6">
    <name type="scientific">Undibacterium hunanense</name>
    <dbReference type="NCBI Taxonomy" id="2762292"/>
    <lineage>
        <taxon>Bacteria</taxon>
        <taxon>Pseudomonadati</taxon>
        <taxon>Pseudomonadota</taxon>
        <taxon>Betaproteobacteria</taxon>
        <taxon>Burkholderiales</taxon>
        <taxon>Oxalobacteraceae</taxon>
        <taxon>Undibacterium</taxon>
    </lineage>
</organism>
<evidence type="ECO:0000256" key="1">
    <source>
        <dbReference type="ARBA" id="ARBA00023015"/>
    </source>
</evidence>
<proteinExistence type="predicted"/>
<dbReference type="PANTHER" id="PTHR46796">
    <property type="entry name" value="HTH-TYPE TRANSCRIPTIONAL ACTIVATOR RHAS-RELATED"/>
    <property type="match status" value="1"/>
</dbReference>
<comment type="caution">
    <text evidence="5">The sequence shown here is derived from an EMBL/GenBank/DDBJ whole genome shotgun (WGS) entry which is preliminary data.</text>
</comment>
<dbReference type="EMBL" id="JACOGF010000020">
    <property type="protein sequence ID" value="MBC3920818.1"/>
    <property type="molecule type" value="Genomic_DNA"/>
</dbReference>
<accession>A0ABR6ZY79</accession>
<dbReference type="RefSeq" id="WP_186950657.1">
    <property type="nucleotide sequence ID" value="NZ_JACOGF010000020.1"/>
</dbReference>
<dbReference type="SMART" id="SM00342">
    <property type="entry name" value="HTH_ARAC"/>
    <property type="match status" value="1"/>
</dbReference>
<dbReference type="Pfam" id="PF02311">
    <property type="entry name" value="AraC_binding"/>
    <property type="match status" value="1"/>
</dbReference>
<protein>
    <submittedName>
        <fullName evidence="5">AraC family transcriptional regulator</fullName>
    </submittedName>
</protein>
<evidence type="ECO:0000256" key="2">
    <source>
        <dbReference type="ARBA" id="ARBA00023125"/>
    </source>
</evidence>
<keyword evidence="2" id="KW-0238">DNA-binding</keyword>
<dbReference type="SUPFAM" id="SSF51215">
    <property type="entry name" value="Regulatory protein AraC"/>
    <property type="match status" value="1"/>
</dbReference>
<feature type="domain" description="HTH araC/xylS-type" evidence="4">
    <location>
        <begin position="184"/>
        <end position="293"/>
    </location>
</feature>
<dbReference type="PROSITE" id="PS01124">
    <property type="entry name" value="HTH_ARAC_FAMILY_2"/>
    <property type="match status" value="1"/>
</dbReference>
<dbReference type="InterPro" id="IPR003313">
    <property type="entry name" value="AraC-bd"/>
</dbReference>
<dbReference type="InterPro" id="IPR018060">
    <property type="entry name" value="HTH_AraC"/>
</dbReference>
<gene>
    <name evidence="5" type="ORF">H8L32_25355</name>
</gene>
<dbReference type="Proteomes" id="UP000650424">
    <property type="component" value="Unassembled WGS sequence"/>
</dbReference>
<evidence type="ECO:0000313" key="5">
    <source>
        <dbReference type="EMBL" id="MBC3920818.1"/>
    </source>
</evidence>